<feature type="transmembrane region" description="Helical" evidence="6">
    <location>
        <begin position="115"/>
        <end position="132"/>
    </location>
</feature>
<evidence type="ECO:0000313" key="8">
    <source>
        <dbReference type="EMBL" id="BBO33081.1"/>
    </source>
</evidence>
<dbReference type="Pfam" id="PF00482">
    <property type="entry name" value="T2SSF"/>
    <property type="match status" value="1"/>
</dbReference>
<gene>
    <name evidence="8" type="ORF">PLANPX_2693</name>
</gene>
<keyword evidence="3 6" id="KW-0812">Transmembrane</keyword>
<dbReference type="GO" id="GO:0005886">
    <property type="term" value="C:plasma membrane"/>
    <property type="evidence" value="ECO:0007669"/>
    <property type="project" value="UniProtKB-SubCell"/>
</dbReference>
<organism evidence="8 9">
    <name type="scientific">Lacipirellula parvula</name>
    <dbReference type="NCBI Taxonomy" id="2650471"/>
    <lineage>
        <taxon>Bacteria</taxon>
        <taxon>Pseudomonadati</taxon>
        <taxon>Planctomycetota</taxon>
        <taxon>Planctomycetia</taxon>
        <taxon>Pirellulales</taxon>
        <taxon>Lacipirellulaceae</taxon>
        <taxon>Lacipirellula</taxon>
    </lineage>
</organism>
<accession>A0A5K7XDZ5</accession>
<dbReference type="Proteomes" id="UP000326837">
    <property type="component" value="Chromosome"/>
</dbReference>
<dbReference type="KEGG" id="lpav:PLANPX_2693"/>
<feature type="transmembrane region" description="Helical" evidence="6">
    <location>
        <begin position="92"/>
        <end position="109"/>
    </location>
</feature>
<keyword evidence="2" id="KW-1003">Cell membrane</keyword>
<evidence type="ECO:0000256" key="4">
    <source>
        <dbReference type="ARBA" id="ARBA00022989"/>
    </source>
</evidence>
<feature type="transmembrane region" description="Helical" evidence="6">
    <location>
        <begin position="288"/>
        <end position="305"/>
    </location>
</feature>
<evidence type="ECO:0000256" key="3">
    <source>
        <dbReference type="ARBA" id="ARBA00022692"/>
    </source>
</evidence>
<dbReference type="EMBL" id="AP021861">
    <property type="protein sequence ID" value="BBO33081.1"/>
    <property type="molecule type" value="Genomic_DNA"/>
</dbReference>
<keyword evidence="9" id="KW-1185">Reference proteome</keyword>
<keyword evidence="4 6" id="KW-1133">Transmembrane helix</keyword>
<sequence>MSTLWIIILVFAAVAAAVACAGSMFYDHYLRNRLAVQERVKELSGIGDSTRSASLFKDLKRLADQSIQRRTFREMVDQLFEQSATTLTLRQGIALALGLAVGFSLPAALFAPLTIPLAACIGFLLVPLALYVKRFSRQKKLSQQLPEAFQMISRSVTAGQTVPAALRIIADDFDEPISEEFALCYEQQNLGMSRETALRKLAQRTGIMELQLFVVALLVQERSGGDLVGLLDNLATMIRKRLKLQNRIRALTGEGRMQAIVLIVLPIAALGAMLVLSPEYAQSLLDRPWLLGVAAGAQTLGALWIRRIVNFEV</sequence>
<dbReference type="AlphaFoldDB" id="A0A5K7XDZ5"/>
<dbReference type="InterPro" id="IPR018076">
    <property type="entry name" value="T2SS_GspF_dom"/>
</dbReference>
<feature type="transmembrane region" description="Helical" evidence="6">
    <location>
        <begin position="6"/>
        <end position="26"/>
    </location>
</feature>
<comment type="subcellular location">
    <subcellularLocation>
        <location evidence="1">Cell membrane</location>
        <topology evidence="1">Multi-pass membrane protein</topology>
    </subcellularLocation>
</comment>
<feature type="domain" description="Type II secretion system protein GspF" evidence="7">
    <location>
        <begin position="150"/>
        <end position="274"/>
    </location>
</feature>
<feature type="transmembrane region" description="Helical" evidence="6">
    <location>
        <begin position="257"/>
        <end position="276"/>
    </location>
</feature>
<evidence type="ECO:0000313" key="9">
    <source>
        <dbReference type="Proteomes" id="UP000326837"/>
    </source>
</evidence>
<evidence type="ECO:0000256" key="1">
    <source>
        <dbReference type="ARBA" id="ARBA00004651"/>
    </source>
</evidence>
<dbReference type="InterPro" id="IPR042094">
    <property type="entry name" value="T2SS_GspF_sf"/>
</dbReference>
<dbReference type="RefSeq" id="WP_152098935.1">
    <property type="nucleotide sequence ID" value="NZ_AP021861.1"/>
</dbReference>
<proteinExistence type="predicted"/>
<dbReference type="PANTHER" id="PTHR35007">
    <property type="entry name" value="INTEGRAL MEMBRANE PROTEIN-RELATED"/>
    <property type="match status" value="1"/>
</dbReference>
<name>A0A5K7XDZ5_9BACT</name>
<reference evidence="9" key="1">
    <citation type="submission" date="2019-10" db="EMBL/GenBank/DDBJ databases">
        <title>Lacipirellula parvula gen. nov., sp. nov., representing a lineage of planctomycetes widespread in freshwater anoxic habitats, and description of the family Lacipirellulaceae.</title>
        <authorList>
            <person name="Dedysh S.N."/>
            <person name="Kulichevskaya I.S."/>
            <person name="Beletsky A.V."/>
            <person name="Rakitin A.L."/>
            <person name="Mardanov A.V."/>
            <person name="Ivanova A.A."/>
            <person name="Saltykova V.X."/>
            <person name="Rijpstra W.I.C."/>
            <person name="Sinninghe Damste J.S."/>
            <person name="Ravin N.V."/>
        </authorList>
    </citation>
    <scope>NUCLEOTIDE SEQUENCE [LARGE SCALE GENOMIC DNA]</scope>
    <source>
        <strain evidence="9">PX69</strain>
    </source>
</reference>
<dbReference type="Gene3D" id="1.20.81.30">
    <property type="entry name" value="Type II secretion system (T2SS), domain F"/>
    <property type="match status" value="1"/>
</dbReference>
<evidence type="ECO:0000256" key="6">
    <source>
        <dbReference type="SAM" id="Phobius"/>
    </source>
</evidence>
<evidence type="ECO:0000259" key="7">
    <source>
        <dbReference type="Pfam" id="PF00482"/>
    </source>
</evidence>
<dbReference type="PANTHER" id="PTHR35007:SF1">
    <property type="entry name" value="PILUS ASSEMBLY PROTEIN"/>
    <property type="match status" value="1"/>
</dbReference>
<keyword evidence="5 6" id="KW-0472">Membrane</keyword>
<evidence type="ECO:0000256" key="2">
    <source>
        <dbReference type="ARBA" id="ARBA00022475"/>
    </source>
</evidence>
<protein>
    <recommendedName>
        <fullName evidence="7">Type II secretion system protein GspF domain-containing protein</fullName>
    </recommendedName>
</protein>
<evidence type="ECO:0000256" key="5">
    <source>
        <dbReference type="ARBA" id="ARBA00023136"/>
    </source>
</evidence>